<evidence type="ECO:0000313" key="1">
    <source>
        <dbReference type="EMBL" id="BAM87016.1"/>
    </source>
</evidence>
<accession>M4Z2P7</accession>
<dbReference type="AlphaFoldDB" id="M4Z2P7"/>
<keyword evidence="2" id="KW-1185">Reference proteome</keyword>
<keyword evidence="1" id="KW-0032">Aminotransferase</keyword>
<dbReference type="Proteomes" id="UP000011841">
    <property type="component" value="Chromosome"/>
</dbReference>
<gene>
    <name evidence="1" type="ORF">S58_10050</name>
</gene>
<sequence>MKLCARAAGAASTQAAARMRPVAVPKDFEKRIGPPIDFAGKLDGCRRAVNPSEWLAGRHLPSARRIVWNNAAAPINLALTVPRSSPRGSASASPGADASIGLRPHWNVMSRHLEMSEPSPDEIVMQPRTFCWVVSATQIA</sequence>
<name>M4Z2P7_9BRAD</name>
<evidence type="ECO:0000313" key="2">
    <source>
        <dbReference type="Proteomes" id="UP000011841"/>
    </source>
</evidence>
<reference evidence="1 2" key="1">
    <citation type="journal article" date="2013" name="Appl. Environ. Microbiol.">
        <title>Genome analysis suggests that the soil oligotrophic bacterium Agromonas oligotrophica (Bradyrhizobium oligotrophicum) is a nitrogen-fixing symbiont of Aeschynomene indica.</title>
        <authorList>
            <person name="Okubo T."/>
            <person name="Fukushima S."/>
            <person name="Itakura M."/>
            <person name="Oshima K."/>
            <person name="Longtonglang A."/>
            <person name="Teaumroong N."/>
            <person name="Mitsui H."/>
            <person name="Hattori M."/>
            <person name="Hattori R."/>
            <person name="Hattori T."/>
            <person name="Minamisawa K."/>
        </authorList>
    </citation>
    <scope>NUCLEOTIDE SEQUENCE [LARGE SCALE GENOMIC DNA]</scope>
    <source>
        <strain evidence="1 2">S58</strain>
    </source>
</reference>
<organism evidence="1 2">
    <name type="scientific">Bradyrhizobium oligotrophicum S58</name>
    <dbReference type="NCBI Taxonomy" id="1245469"/>
    <lineage>
        <taxon>Bacteria</taxon>
        <taxon>Pseudomonadati</taxon>
        <taxon>Pseudomonadota</taxon>
        <taxon>Alphaproteobacteria</taxon>
        <taxon>Hyphomicrobiales</taxon>
        <taxon>Nitrobacteraceae</taxon>
        <taxon>Bradyrhizobium</taxon>
    </lineage>
</organism>
<dbReference type="HOGENOM" id="CLU_1831297_0_0_5"/>
<dbReference type="GO" id="GO:0008483">
    <property type="term" value="F:transaminase activity"/>
    <property type="evidence" value="ECO:0007669"/>
    <property type="project" value="UniProtKB-KW"/>
</dbReference>
<proteinExistence type="predicted"/>
<dbReference type="KEGG" id="aol:S58_10050"/>
<dbReference type="EMBL" id="AP012603">
    <property type="protein sequence ID" value="BAM87016.1"/>
    <property type="molecule type" value="Genomic_DNA"/>
</dbReference>
<protein>
    <submittedName>
        <fullName evidence="1">GntR family transcriptional regulator/aminotransferase, class I</fullName>
    </submittedName>
</protein>
<keyword evidence="1" id="KW-0808">Transferase</keyword>